<evidence type="ECO:0000256" key="10">
    <source>
        <dbReference type="ARBA" id="ARBA00040002"/>
    </source>
</evidence>
<evidence type="ECO:0000256" key="9">
    <source>
        <dbReference type="ARBA" id="ARBA00024190"/>
    </source>
</evidence>
<feature type="region of interest" description="Disordered" evidence="13">
    <location>
        <begin position="1"/>
        <end position="58"/>
    </location>
</feature>
<dbReference type="Proteomes" id="UP000823941">
    <property type="component" value="Chromosome 10"/>
</dbReference>
<gene>
    <name evidence="14" type="ORF">JYU34_007610</name>
</gene>
<feature type="compositionally biased region" description="Polar residues" evidence="13">
    <location>
        <begin position="30"/>
        <end position="58"/>
    </location>
</feature>
<dbReference type="PANTHER" id="PTHR12442">
    <property type="entry name" value="DYNEIN INTERMEDIATE CHAIN"/>
    <property type="match status" value="1"/>
</dbReference>
<dbReference type="SMART" id="SM00320">
    <property type="entry name" value="WD40"/>
    <property type="match status" value="3"/>
</dbReference>
<evidence type="ECO:0000256" key="3">
    <source>
        <dbReference type="ARBA" id="ARBA00022574"/>
    </source>
</evidence>
<dbReference type="EMBL" id="JAHIBW010000010">
    <property type="protein sequence ID" value="KAG7307421.1"/>
    <property type="molecule type" value="Genomic_DNA"/>
</dbReference>
<evidence type="ECO:0000256" key="4">
    <source>
        <dbReference type="ARBA" id="ARBA00022737"/>
    </source>
</evidence>
<evidence type="ECO:0000313" key="14">
    <source>
        <dbReference type="EMBL" id="KAG7307421.1"/>
    </source>
</evidence>
<dbReference type="SUPFAM" id="SSF50978">
    <property type="entry name" value="WD40 repeat-like"/>
    <property type="match status" value="1"/>
</dbReference>
<dbReference type="InterPro" id="IPR036322">
    <property type="entry name" value="WD40_repeat_dom_sf"/>
</dbReference>
<keyword evidence="2" id="KW-0963">Cytoplasm</keyword>
<keyword evidence="7" id="KW-0206">Cytoskeleton</keyword>
<evidence type="ECO:0000256" key="11">
    <source>
        <dbReference type="ARBA" id="ARBA00041557"/>
    </source>
</evidence>
<accession>A0ABQ7QQV3</accession>
<keyword evidence="8" id="KW-0966">Cell projection</keyword>
<keyword evidence="4" id="KW-0677">Repeat</keyword>
<evidence type="ECO:0000313" key="15">
    <source>
        <dbReference type="Proteomes" id="UP000823941"/>
    </source>
</evidence>
<sequence>MRPSQISFKTVTHAPTQDDIKSEAKLASKPSLSGSRRFISKSSVGSVDTARGSQSSLALQGRPLGSRYEAARRVLLDGDDVTPAPLHAAAWPALPAGATHAAFARPPRPRRTTAPPVDSTTTDVGMKVYDTTIDLDDIHIDHTIDTEQGVAPPEADPERAPSAYYLPKRGDMSTYPSQIFVTLKETDTVFLIDLPSYSCEKGTDEANAIEQENEFYNYITVGKGRNRKMVSAETQTRSCITQSRHSLALRPLKKNAGAFASLWDMHDTYAALEQLAAPAEPDDMVLRQEAPAHMLRPRAAAPAAPEHALAALADCPRFRDAALLAERVLASLHYAEEQKVFRGLRPIDPRSLDLVYEYNMRPLWTFESEETAGRPVAALAVNPRDPDIVAVGYGRYAYADAHDGLVCVWSTKSPRRPERVYRFEQPVTALAFSPARPQRLAAGLGAGAVLLLDVRSHALRVEARSRRDTNPCFEPVWGVQFVRDAAPGEAVVAVCQDGRINRFVSTKTHDLICTPIMRLAAVEGRAAGLRGEAGCRADVPAARGAAALCLLWHPAAAHVYFVGSHEGCVHRCSTLYGNQPLGVFRAHAGPVLALRASPFDPRLLATGGADGCVRLWLEGLAPCVATLRGDGAVHAVCFSPLQSTLLVAAHGARLLVWDLRRRTHAPVAGHAGGGGAVVTAAEAAGGALLAADAAGRVRALQLRDTPLPAYRQRRLLDLALRSALCTRPHLLRQLDKLPTLKD</sequence>
<evidence type="ECO:0000256" key="2">
    <source>
        <dbReference type="ARBA" id="ARBA00022490"/>
    </source>
</evidence>
<proteinExistence type="predicted"/>
<dbReference type="Gene3D" id="2.130.10.10">
    <property type="entry name" value="YVTN repeat-like/Quinoprotein amine dehydrogenase"/>
    <property type="match status" value="2"/>
</dbReference>
<dbReference type="InterPro" id="IPR050687">
    <property type="entry name" value="Dynein_IC"/>
</dbReference>
<dbReference type="PROSITE" id="PS50294">
    <property type="entry name" value="WD_REPEATS_REGION"/>
    <property type="match status" value="1"/>
</dbReference>
<evidence type="ECO:0000256" key="1">
    <source>
        <dbReference type="ARBA" id="ARBA00004611"/>
    </source>
</evidence>
<evidence type="ECO:0000256" key="5">
    <source>
        <dbReference type="ARBA" id="ARBA00022846"/>
    </source>
</evidence>
<evidence type="ECO:0000256" key="8">
    <source>
        <dbReference type="ARBA" id="ARBA00023273"/>
    </source>
</evidence>
<comment type="caution">
    <text evidence="14">The sequence shown here is derived from an EMBL/GenBank/DDBJ whole genome shotgun (WGS) entry which is preliminary data.</text>
</comment>
<dbReference type="InterPro" id="IPR015943">
    <property type="entry name" value="WD40/YVTN_repeat-like_dom_sf"/>
</dbReference>
<feature type="compositionally biased region" description="Basic and acidic residues" evidence="13">
    <location>
        <begin position="16"/>
        <end position="26"/>
    </location>
</feature>
<keyword evidence="5" id="KW-0282">Flagellum</keyword>
<dbReference type="PROSITE" id="PS50082">
    <property type="entry name" value="WD_REPEATS_2"/>
    <property type="match status" value="1"/>
</dbReference>
<reference evidence="14 15" key="1">
    <citation type="submission" date="2021-06" db="EMBL/GenBank/DDBJ databases">
        <title>A haploid diamondback moth (Plutella xylostella L.) genome assembly resolves 31 chromosomes and identifies a diamide resistance mutation.</title>
        <authorList>
            <person name="Ward C.M."/>
            <person name="Perry K.D."/>
            <person name="Baker G."/>
            <person name="Powis K."/>
            <person name="Heckel D.G."/>
            <person name="Baxter S.W."/>
        </authorList>
    </citation>
    <scope>NUCLEOTIDE SEQUENCE [LARGE SCALE GENOMIC DNA]</scope>
    <source>
        <strain evidence="14 15">LV</strain>
        <tissue evidence="14">Single pupa</tissue>
    </source>
</reference>
<name>A0ABQ7QQV3_PLUXY</name>
<protein>
    <recommendedName>
        <fullName evidence="10">Dynein axonemal intermediate chain 4</fullName>
    </recommendedName>
    <alternativeName>
        <fullName evidence="11">WD repeat-containing protein 78</fullName>
    </alternativeName>
</protein>
<feature type="repeat" description="WD" evidence="12">
    <location>
        <begin position="584"/>
        <end position="616"/>
    </location>
</feature>
<evidence type="ECO:0000256" key="13">
    <source>
        <dbReference type="SAM" id="MobiDB-lite"/>
    </source>
</evidence>
<organism evidence="14 15">
    <name type="scientific">Plutella xylostella</name>
    <name type="common">Diamondback moth</name>
    <name type="synonym">Plutella maculipennis</name>
    <dbReference type="NCBI Taxonomy" id="51655"/>
    <lineage>
        <taxon>Eukaryota</taxon>
        <taxon>Metazoa</taxon>
        <taxon>Ecdysozoa</taxon>
        <taxon>Arthropoda</taxon>
        <taxon>Hexapoda</taxon>
        <taxon>Insecta</taxon>
        <taxon>Pterygota</taxon>
        <taxon>Neoptera</taxon>
        <taxon>Endopterygota</taxon>
        <taxon>Lepidoptera</taxon>
        <taxon>Glossata</taxon>
        <taxon>Ditrysia</taxon>
        <taxon>Yponomeutoidea</taxon>
        <taxon>Plutellidae</taxon>
        <taxon>Plutella</taxon>
    </lineage>
</organism>
<keyword evidence="15" id="KW-1185">Reference proteome</keyword>
<dbReference type="PANTHER" id="PTHR12442:SF12">
    <property type="entry name" value="DYNEIN AXONEMAL INTERMEDIATE CHAIN 4"/>
    <property type="match status" value="1"/>
</dbReference>
<keyword evidence="6" id="KW-0969">Cilium</keyword>
<dbReference type="Pfam" id="PF00400">
    <property type="entry name" value="WD40"/>
    <property type="match status" value="2"/>
</dbReference>
<comment type="subcellular location">
    <subcellularLocation>
        <location evidence="1">Cytoplasm</location>
        <location evidence="1">Cytoskeleton</location>
        <location evidence="1">Flagellum axoneme</location>
    </subcellularLocation>
    <subcellularLocation>
        <location evidence="9">Dynein axonemal particle</location>
    </subcellularLocation>
</comment>
<feature type="compositionally biased region" description="Polar residues" evidence="13">
    <location>
        <begin position="1"/>
        <end position="15"/>
    </location>
</feature>
<evidence type="ECO:0000256" key="12">
    <source>
        <dbReference type="PROSITE-ProRule" id="PRU00221"/>
    </source>
</evidence>
<feature type="region of interest" description="Disordered" evidence="13">
    <location>
        <begin position="102"/>
        <end position="123"/>
    </location>
</feature>
<dbReference type="InterPro" id="IPR001680">
    <property type="entry name" value="WD40_rpt"/>
</dbReference>
<evidence type="ECO:0000256" key="6">
    <source>
        <dbReference type="ARBA" id="ARBA00023069"/>
    </source>
</evidence>
<keyword evidence="3 12" id="KW-0853">WD repeat</keyword>
<evidence type="ECO:0000256" key="7">
    <source>
        <dbReference type="ARBA" id="ARBA00023212"/>
    </source>
</evidence>